<dbReference type="Gene3D" id="1.10.3720.10">
    <property type="entry name" value="MetI-like"/>
    <property type="match status" value="1"/>
</dbReference>
<feature type="transmembrane region" description="Helical" evidence="8">
    <location>
        <begin position="217"/>
        <end position="236"/>
    </location>
</feature>
<evidence type="ECO:0000256" key="7">
    <source>
        <dbReference type="ARBA" id="ARBA00023136"/>
    </source>
</evidence>
<dbReference type="InterPro" id="IPR035906">
    <property type="entry name" value="MetI-like_sf"/>
</dbReference>
<evidence type="ECO:0000256" key="3">
    <source>
        <dbReference type="ARBA" id="ARBA00022448"/>
    </source>
</evidence>
<dbReference type="GO" id="GO:0055085">
    <property type="term" value="P:transmembrane transport"/>
    <property type="evidence" value="ECO:0007669"/>
    <property type="project" value="InterPro"/>
</dbReference>
<dbReference type="PROSITE" id="PS50928">
    <property type="entry name" value="ABC_TM1"/>
    <property type="match status" value="1"/>
</dbReference>
<feature type="transmembrane region" description="Helical" evidence="8">
    <location>
        <begin position="248"/>
        <end position="268"/>
    </location>
</feature>
<evidence type="ECO:0000256" key="5">
    <source>
        <dbReference type="ARBA" id="ARBA00022692"/>
    </source>
</evidence>
<feature type="transmembrane region" description="Helical" evidence="8">
    <location>
        <begin position="146"/>
        <end position="168"/>
    </location>
</feature>
<keyword evidence="4" id="KW-1003">Cell membrane</keyword>
<dbReference type="KEGG" id="trz:GWP43_04495"/>
<protein>
    <recommendedName>
        <fullName evidence="2">sn-glycerol-3-phosphate transport system permease protein UgpE</fullName>
    </recommendedName>
</protein>
<feature type="transmembrane region" description="Helical" evidence="8">
    <location>
        <begin position="112"/>
        <end position="134"/>
    </location>
</feature>
<evidence type="ECO:0000256" key="2">
    <source>
        <dbReference type="ARBA" id="ARBA00020515"/>
    </source>
</evidence>
<dbReference type="Proteomes" id="UP000464374">
    <property type="component" value="Chromosome"/>
</dbReference>
<organism evidence="10 11">
    <name type="scientific">Treponema vincentii</name>
    <dbReference type="NCBI Taxonomy" id="69710"/>
    <lineage>
        <taxon>Bacteria</taxon>
        <taxon>Pseudomonadati</taxon>
        <taxon>Spirochaetota</taxon>
        <taxon>Spirochaetia</taxon>
        <taxon>Spirochaetales</taxon>
        <taxon>Treponemataceae</taxon>
        <taxon>Treponema</taxon>
    </lineage>
</organism>
<evidence type="ECO:0000256" key="8">
    <source>
        <dbReference type="RuleBase" id="RU363032"/>
    </source>
</evidence>
<reference evidence="10 11" key="1">
    <citation type="submission" date="2020-01" db="EMBL/GenBank/DDBJ databases">
        <title>Complete genome sequence of a human oral phylogroup 1 Treponema sp. strain ATCC 700766, originally isolated from periodontitis dental plaque.</title>
        <authorList>
            <person name="Chan Y."/>
            <person name="Huo Y.-B."/>
            <person name="Yu X.-L."/>
            <person name="Zeng H."/>
            <person name="Leung W.-K."/>
            <person name="Watt R.M."/>
        </authorList>
    </citation>
    <scope>NUCLEOTIDE SEQUENCE [LARGE SCALE GENOMIC DNA]</scope>
    <source>
        <strain evidence="10 11">OMZ 804</strain>
    </source>
</reference>
<keyword evidence="3 8" id="KW-0813">Transport</keyword>
<evidence type="ECO:0000313" key="11">
    <source>
        <dbReference type="Proteomes" id="UP000464374"/>
    </source>
</evidence>
<feature type="transmembrane region" description="Helical" evidence="8">
    <location>
        <begin position="188"/>
        <end position="211"/>
    </location>
</feature>
<feature type="transmembrane region" description="Helical" evidence="8">
    <location>
        <begin position="20"/>
        <end position="39"/>
    </location>
</feature>
<dbReference type="PANTHER" id="PTHR43744">
    <property type="entry name" value="ABC TRANSPORTER PERMEASE PROTEIN MG189-RELATED-RELATED"/>
    <property type="match status" value="1"/>
</dbReference>
<dbReference type="InterPro" id="IPR000515">
    <property type="entry name" value="MetI-like"/>
</dbReference>
<keyword evidence="7 8" id="KW-0472">Membrane</keyword>
<feature type="domain" description="ABC transmembrane type-1" evidence="9">
    <location>
        <begin position="77"/>
        <end position="268"/>
    </location>
</feature>
<dbReference type="GO" id="GO:0005886">
    <property type="term" value="C:plasma membrane"/>
    <property type="evidence" value="ECO:0007669"/>
    <property type="project" value="UniProtKB-SubCell"/>
</dbReference>
<evidence type="ECO:0000259" key="9">
    <source>
        <dbReference type="PROSITE" id="PS50928"/>
    </source>
</evidence>
<proteinExistence type="inferred from homology"/>
<comment type="subcellular location">
    <subcellularLocation>
        <location evidence="1 8">Cell membrane</location>
        <topology evidence="1 8">Multi-pass membrane protein</topology>
    </subcellularLocation>
</comment>
<dbReference type="SUPFAM" id="SSF161098">
    <property type="entry name" value="MetI-like"/>
    <property type="match status" value="1"/>
</dbReference>
<dbReference type="PANTHER" id="PTHR43744:SF8">
    <property type="entry name" value="SN-GLYCEROL-3-PHOSPHATE TRANSPORT SYSTEM PERMEASE PROTEIN UGPE"/>
    <property type="match status" value="1"/>
</dbReference>
<evidence type="ECO:0000256" key="1">
    <source>
        <dbReference type="ARBA" id="ARBA00004651"/>
    </source>
</evidence>
<keyword evidence="6 8" id="KW-1133">Transmembrane helix</keyword>
<dbReference type="CDD" id="cd06261">
    <property type="entry name" value="TM_PBP2"/>
    <property type="match status" value="1"/>
</dbReference>
<evidence type="ECO:0000313" key="10">
    <source>
        <dbReference type="EMBL" id="QHX42822.1"/>
    </source>
</evidence>
<evidence type="ECO:0000256" key="6">
    <source>
        <dbReference type="ARBA" id="ARBA00022989"/>
    </source>
</evidence>
<evidence type="ECO:0000256" key="4">
    <source>
        <dbReference type="ARBA" id="ARBA00022475"/>
    </source>
</evidence>
<gene>
    <name evidence="10" type="ORF">GWP43_04495</name>
</gene>
<accession>A0A6P1Y1L6</accession>
<dbReference type="Pfam" id="PF00528">
    <property type="entry name" value="BPD_transp_1"/>
    <property type="match status" value="1"/>
</dbReference>
<keyword evidence="5 8" id="KW-0812">Transmembrane</keyword>
<comment type="similarity">
    <text evidence="8">Belongs to the binding-protein-dependent transport system permease family.</text>
</comment>
<sequence length="283" mass="31542">MTMKRNMLQEASHGWQTSAYVLMLTFAVLTLFPLIWLFYSSFKLNAEIMIHPLALPKAPTVFNYTESWAKGGLGIALVNSFIYTITATVSTMLLAMAAAFGLTKFPFKSSKVFTSIFAFGLMISVHAVIIPLFQLEAKLGMVNTRLGVIIPYVAFNLPISIMIAISYVKGIPNALIESAEIDGAKYRYIFWMMIMPLSVPVIATMVILSFLQHWNEFLFVFVFTTKATLKSLPVAITQFAGRLNIDYGLQYASLIIGVLPMIVFYIVFHAQLIKGFGEGALKE</sequence>
<dbReference type="RefSeq" id="WP_162663015.1">
    <property type="nucleotide sequence ID" value="NZ_CP048020.1"/>
</dbReference>
<feature type="transmembrane region" description="Helical" evidence="8">
    <location>
        <begin position="81"/>
        <end position="100"/>
    </location>
</feature>
<dbReference type="AlphaFoldDB" id="A0A6P1Y1L6"/>
<name>A0A6P1Y1L6_9SPIR</name>
<dbReference type="EMBL" id="CP048020">
    <property type="protein sequence ID" value="QHX42822.1"/>
    <property type="molecule type" value="Genomic_DNA"/>
</dbReference>